<dbReference type="PANTHER" id="PTHR11954">
    <property type="entry name" value="D-DOPACHROME DECARBOXYLASE"/>
    <property type="match status" value="1"/>
</dbReference>
<comment type="subcellular location">
    <subcellularLocation>
        <location evidence="1">Secreted</location>
    </subcellularLocation>
</comment>
<dbReference type="EMBL" id="VWXX01000003">
    <property type="protein sequence ID" value="KAA6186984.1"/>
    <property type="molecule type" value="Genomic_DNA"/>
</dbReference>
<evidence type="ECO:0000256" key="7">
    <source>
        <dbReference type="ARBA" id="ARBA00038932"/>
    </source>
</evidence>
<evidence type="ECO:0000313" key="12">
    <source>
        <dbReference type="EMBL" id="KAA6186984.1"/>
    </source>
</evidence>
<keyword evidence="3" id="KW-0964">Secreted</keyword>
<dbReference type="OrthoDB" id="5769863at2"/>
<dbReference type="InterPro" id="IPR001398">
    <property type="entry name" value="Macrophage_inhib_fac"/>
</dbReference>
<evidence type="ECO:0000256" key="8">
    <source>
        <dbReference type="ARBA" id="ARBA00039086"/>
    </source>
</evidence>
<comment type="catalytic activity">
    <reaction evidence="6">
        <text>L-dopachrome = 5,6-dihydroxyindole-2-carboxylate</text>
        <dbReference type="Rhea" id="RHEA:13041"/>
        <dbReference type="ChEBI" id="CHEBI:16875"/>
        <dbReference type="ChEBI" id="CHEBI:57509"/>
        <dbReference type="EC" id="5.3.3.12"/>
    </reaction>
</comment>
<reference evidence="12 13" key="1">
    <citation type="submission" date="2019-09" db="EMBL/GenBank/DDBJ databases">
        <title>Whole-genome sequence of the purple sulfur bacterium Thiohalocapsa marina DSM 19078.</title>
        <authorList>
            <person name="Kyndt J.A."/>
            <person name="Meyer T.E."/>
        </authorList>
    </citation>
    <scope>NUCLEOTIDE SEQUENCE [LARGE SCALE GENOMIC DNA]</scope>
    <source>
        <strain evidence="12 13">DSM 19078</strain>
    </source>
</reference>
<evidence type="ECO:0000256" key="2">
    <source>
        <dbReference type="ARBA" id="ARBA00022514"/>
    </source>
</evidence>
<accession>A0A5M8FT58</accession>
<evidence type="ECO:0000256" key="4">
    <source>
        <dbReference type="ARBA" id="ARBA00023235"/>
    </source>
</evidence>
<keyword evidence="4" id="KW-0413">Isomerase</keyword>
<evidence type="ECO:0000256" key="6">
    <source>
        <dbReference type="ARBA" id="ARBA00036823"/>
    </source>
</evidence>
<evidence type="ECO:0000256" key="11">
    <source>
        <dbReference type="ARBA" id="ARBA00042730"/>
    </source>
</evidence>
<evidence type="ECO:0000256" key="9">
    <source>
        <dbReference type="ARBA" id="ARBA00041631"/>
    </source>
</evidence>
<evidence type="ECO:0000313" key="13">
    <source>
        <dbReference type="Proteomes" id="UP000322981"/>
    </source>
</evidence>
<evidence type="ECO:0000256" key="5">
    <source>
        <dbReference type="ARBA" id="ARBA00036735"/>
    </source>
</evidence>
<gene>
    <name evidence="12" type="ORF">F2Q65_03600</name>
</gene>
<comment type="caution">
    <text evidence="12">The sequence shown here is derived from an EMBL/GenBank/DDBJ whole genome shotgun (WGS) entry which is preliminary data.</text>
</comment>
<organism evidence="12 13">
    <name type="scientific">Thiohalocapsa marina</name>
    <dbReference type="NCBI Taxonomy" id="424902"/>
    <lineage>
        <taxon>Bacteria</taxon>
        <taxon>Pseudomonadati</taxon>
        <taxon>Pseudomonadota</taxon>
        <taxon>Gammaproteobacteria</taxon>
        <taxon>Chromatiales</taxon>
        <taxon>Chromatiaceae</taxon>
        <taxon>Thiohalocapsa</taxon>
    </lineage>
</organism>
<dbReference type="PANTHER" id="PTHR11954:SF6">
    <property type="entry name" value="MACROPHAGE MIGRATION INHIBITORY FACTOR"/>
    <property type="match status" value="1"/>
</dbReference>
<keyword evidence="2" id="KW-0202">Cytokine</keyword>
<dbReference type="GO" id="GO:0005125">
    <property type="term" value="F:cytokine activity"/>
    <property type="evidence" value="ECO:0007669"/>
    <property type="project" value="UniProtKB-KW"/>
</dbReference>
<dbReference type="Gene3D" id="3.30.429.10">
    <property type="entry name" value="Macrophage Migration Inhibitory Factor"/>
    <property type="match status" value="1"/>
</dbReference>
<dbReference type="GO" id="GO:0050178">
    <property type="term" value="F:phenylpyruvate tautomerase activity"/>
    <property type="evidence" value="ECO:0007669"/>
    <property type="project" value="UniProtKB-EC"/>
</dbReference>
<name>A0A5M8FT58_9GAMM</name>
<dbReference type="EC" id="5.3.3.12" evidence="7"/>
<proteinExistence type="predicted"/>
<evidence type="ECO:0000256" key="10">
    <source>
        <dbReference type="ARBA" id="ARBA00041912"/>
    </source>
</evidence>
<evidence type="ECO:0000256" key="1">
    <source>
        <dbReference type="ARBA" id="ARBA00004613"/>
    </source>
</evidence>
<sequence length="114" mass="12529">MPTLIIKTNADLTAVNRPELLRSASGLVAEMLGKPERYVMVMVEAVADMCMAGDTAPLAYLELKSLGLPEAQTAAFSARLCDFIEQYLGIPAQRIYIEFASPPRHLFGHNRATF</sequence>
<dbReference type="GO" id="GO:0005615">
    <property type="term" value="C:extracellular space"/>
    <property type="evidence" value="ECO:0007669"/>
    <property type="project" value="UniProtKB-KW"/>
</dbReference>
<dbReference type="Pfam" id="PF01187">
    <property type="entry name" value="MIF"/>
    <property type="match status" value="1"/>
</dbReference>
<dbReference type="AlphaFoldDB" id="A0A5M8FT58"/>
<dbReference type="GO" id="GO:0004167">
    <property type="term" value="F:dopachrome isomerase activity"/>
    <property type="evidence" value="ECO:0007669"/>
    <property type="project" value="UniProtKB-EC"/>
</dbReference>
<dbReference type="Proteomes" id="UP000322981">
    <property type="component" value="Unassembled WGS sequence"/>
</dbReference>
<dbReference type="InterPro" id="IPR014347">
    <property type="entry name" value="Tautomerase/MIF_sf"/>
</dbReference>
<dbReference type="SUPFAM" id="SSF55331">
    <property type="entry name" value="Tautomerase/MIF"/>
    <property type="match status" value="1"/>
</dbReference>
<evidence type="ECO:0000256" key="3">
    <source>
        <dbReference type="ARBA" id="ARBA00022525"/>
    </source>
</evidence>
<dbReference type="RefSeq" id="WP_150090498.1">
    <property type="nucleotide sequence ID" value="NZ_JBFUOH010000127.1"/>
</dbReference>
<protein>
    <recommendedName>
        <fullName evidence="11">L-dopachrome isomerase</fullName>
        <ecNumber evidence="8">5.3.2.1</ecNumber>
        <ecNumber evidence="7">5.3.3.12</ecNumber>
    </recommendedName>
    <alternativeName>
        <fullName evidence="9">L-dopachrome tautomerase</fullName>
    </alternativeName>
    <alternativeName>
        <fullName evidence="10">Phenylpyruvate tautomerase</fullName>
    </alternativeName>
</protein>
<dbReference type="EC" id="5.3.2.1" evidence="8"/>
<comment type="catalytic activity">
    <reaction evidence="5">
        <text>3-phenylpyruvate = enol-phenylpyruvate</text>
        <dbReference type="Rhea" id="RHEA:17097"/>
        <dbReference type="ChEBI" id="CHEBI:16815"/>
        <dbReference type="ChEBI" id="CHEBI:18005"/>
        <dbReference type="EC" id="5.3.2.1"/>
    </reaction>
</comment>
<keyword evidence="13" id="KW-1185">Reference proteome</keyword>